<dbReference type="PANTHER" id="PTHR18964">
    <property type="entry name" value="ROK (REPRESSOR, ORF, KINASE) FAMILY"/>
    <property type="match status" value="1"/>
</dbReference>
<name>A0A2P9ADH5_9HYPH</name>
<evidence type="ECO:0000256" key="1">
    <source>
        <dbReference type="ARBA" id="ARBA00006479"/>
    </source>
</evidence>
<keyword evidence="3" id="KW-1185">Reference proteome</keyword>
<protein>
    <submittedName>
        <fullName evidence="2">ROK family protein</fullName>
    </submittedName>
</protein>
<dbReference type="InterPro" id="IPR027417">
    <property type="entry name" value="P-loop_NTPase"/>
</dbReference>
<dbReference type="InterPro" id="IPR043129">
    <property type="entry name" value="ATPase_NBD"/>
</dbReference>
<accession>A0A2P9ADH5</accession>
<dbReference type="SUPFAM" id="SSF52540">
    <property type="entry name" value="P-loop containing nucleoside triphosphate hydrolases"/>
    <property type="match status" value="1"/>
</dbReference>
<gene>
    <name evidence="2" type="ORF">BQ8482_111072</name>
</gene>
<proteinExistence type="inferred from homology"/>
<dbReference type="SUPFAM" id="SSF53067">
    <property type="entry name" value="Actin-like ATPase domain"/>
    <property type="match status" value="1"/>
</dbReference>
<dbReference type="PANTHER" id="PTHR18964:SF149">
    <property type="entry name" value="BIFUNCTIONAL UDP-N-ACETYLGLUCOSAMINE 2-EPIMERASE_N-ACETYLMANNOSAMINE KINASE"/>
    <property type="match status" value="1"/>
</dbReference>
<sequence>MPLSLMAIGIDIGGTNLRAARISGTGEILDRISEKSAPDPELVLSRIAEMVRRLDSPEVAAIGIGVPGRVDARLGAVLSGGYVNLASISLAQRLESLAGKPVVIDNDCNMALIAEMALGAARGHESIVMFTIGTGIGGAVIQDRRIVRGKGTAGQLGHITVDISGEACVCGRRGCVETTSSGTALGRHIARAGLGPDVSVDQLFARDAGGDPLARGILEAWAGPLRAAIDTTVAMFAPDLVLLGGGLGLAAHRALARAPALAPWYQCLVEAAQLGDDAGVIGAGLQALATKAAVAPVSLPSARLDPGRLAVPGRRAVPTRRAVPSRRAVLVNGIPASGKSTVSRGIAERMGWPLLALDTIKNPFLEVLGGGDREFNRTLGRASYHAIWSVVGEAPAGTIFVVDAWFGFQPRQVLEDHLRRAGVEQTAEIWCHAPGGVLAERYRARLDQRPAGHPGAAYIPELIELANRAEPLRRGPLFDVDTTKPITFDAITQWLQATIAADR</sequence>
<dbReference type="Pfam" id="PF13671">
    <property type="entry name" value="AAA_33"/>
    <property type="match status" value="1"/>
</dbReference>
<dbReference type="PROSITE" id="PS01125">
    <property type="entry name" value="ROK"/>
    <property type="match status" value="1"/>
</dbReference>
<dbReference type="InterPro" id="IPR049874">
    <property type="entry name" value="ROK_cs"/>
</dbReference>
<dbReference type="Gene3D" id="3.30.420.40">
    <property type="match status" value="2"/>
</dbReference>
<evidence type="ECO:0000313" key="3">
    <source>
        <dbReference type="Proteomes" id="UP000245698"/>
    </source>
</evidence>
<dbReference type="Proteomes" id="UP000245698">
    <property type="component" value="Unassembled WGS sequence"/>
</dbReference>
<dbReference type="RefSeq" id="WP_123146712.1">
    <property type="nucleotide sequence ID" value="NZ_FUIG01000013.1"/>
</dbReference>
<evidence type="ECO:0000313" key="2">
    <source>
        <dbReference type="EMBL" id="SJM29142.1"/>
    </source>
</evidence>
<dbReference type="AlphaFoldDB" id="A0A2P9ADH5"/>
<dbReference type="InterPro" id="IPR000600">
    <property type="entry name" value="ROK"/>
</dbReference>
<organism evidence="2 3">
    <name type="scientific">Mesorhizobium delmotii</name>
    <dbReference type="NCBI Taxonomy" id="1631247"/>
    <lineage>
        <taxon>Bacteria</taxon>
        <taxon>Pseudomonadati</taxon>
        <taxon>Pseudomonadota</taxon>
        <taxon>Alphaproteobacteria</taxon>
        <taxon>Hyphomicrobiales</taxon>
        <taxon>Phyllobacteriaceae</taxon>
        <taxon>Mesorhizobium</taxon>
    </lineage>
</organism>
<reference evidence="3" key="1">
    <citation type="submission" date="2016-12" db="EMBL/GenBank/DDBJ databases">
        <authorList>
            <person name="Brunel B."/>
        </authorList>
    </citation>
    <scope>NUCLEOTIDE SEQUENCE [LARGE SCALE GENOMIC DNA]</scope>
</reference>
<comment type="similarity">
    <text evidence="1">Belongs to the ROK (NagC/XylR) family.</text>
</comment>
<dbReference type="EMBL" id="FUIG01000013">
    <property type="protein sequence ID" value="SJM29142.1"/>
    <property type="molecule type" value="Genomic_DNA"/>
</dbReference>
<dbReference type="Gene3D" id="3.40.50.300">
    <property type="entry name" value="P-loop containing nucleotide triphosphate hydrolases"/>
    <property type="match status" value="1"/>
</dbReference>
<dbReference type="Pfam" id="PF00480">
    <property type="entry name" value="ROK"/>
    <property type="match status" value="1"/>
</dbReference>